<reference evidence="14 15" key="1">
    <citation type="submission" date="2014-11" db="EMBL/GenBank/DDBJ databases">
        <title>Tamlana sedimentorum sp. nov., isolated from shallow sand sediments of the Sea of Japan.</title>
        <authorList>
            <person name="Romanenko L.A."/>
        </authorList>
    </citation>
    <scope>NUCLEOTIDE SEQUENCE [LARGE SCALE GENOMIC DNA]</scope>
    <source>
        <strain evidence="14 15">JCM 19808</strain>
    </source>
</reference>
<evidence type="ECO:0000256" key="11">
    <source>
        <dbReference type="RuleBase" id="RU003357"/>
    </source>
</evidence>
<evidence type="ECO:0000256" key="7">
    <source>
        <dbReference type="ARBA" id="ARBA00023136"/>
    </source>
</evidence>
<dbReference type="InterPro" id="IPR000531">
    <property type="entry name" value="Beta-barrel_TonB"/>
</dbReference>
<dbReference type="InterPro" id="IPR008969">
    <property type="entry name" value="CarboxyPept-like_regulatory"/>
</dbReference>
<keyword evidence="15" id="KW-1185">Reference proteome</keyword>
<dbReference type="SUPFAM" id="SSF49464">
    <property type="entry name" value="Carboxypeptidase regulatory domain-like"/>
    <property type="match status" value="1"/>
</dbReference>
<evidence type="ECO:0000259" key="12">
    <source>
        <dbReference type="Pfam" id="PF00593"/>
    </source>
</evidence>
<keyword evidence="8" id="KW-0675">Receptor</keyword>
<keyword evidence="2 10" id="KW-0813">Transport</keyword>
<keyword evidence="7 10" id="KW-0472">Membrane</keyword>
<keyword evidence="4 10" id="KW-0812">Transmembrane</keyword>
<evidence type="ECO:0000313" key="14">
    <source>
        <dbReference type="EMBL" id="KJD37289.1"/>
    </source>
</evidence>
<evidence type="ECO:0000256" key="8">
    <source>
        <dbReference type="ARBA" id="ARBA00023170"/>
    </source>
</evidence>
<accession>A0A0D7WDZ1</accession>
<keyword evidence="9 10" id="KW-0998">Cell outer membrane</keyword>
<dbReference type="Pfam" id="PF07715">
    <property type="entry name" value="Plug"/>
    <property type="match status" value="1"/>
</dbReference>
<dbReference type="STRING" id="1435349.PW52_01170"/>
<organism evidence="14 15">
    <name type="scientific">Neotamlana sedimentorum</name>
    <dbReference type="NCBI Taxonomy" id="1435349"/>
    <lineage>
        <taxon>Bacteria</taxon>
        <taxon>Pseudomonadati</taxon>
        <taxon>Bacteroidota</taxon>
        <taxon>Flavobacteriia</taxon>
        <taxon>Flavobacteriales</taxon>
        <taxon>Flavobacteriaceae</taxon>
        <taxon>Neotamlana</taxon>
    </lineage>
</organism>
<keyword evidence="5" id="KW-0732">Signal</keyword>
<evidence type="ECO:0000256" key="2">
    <source>
        <dbReference type="ARBA" id="ARBA00022448"/>
    </source>
</evidence>
<evidence type="ECO:0008006" key="16">
    <source>
        <dbReference type="Google" id="ProtNLM"/>
    </source>
</evidence>
<dbReference type="Pfam" id="PF13715">
    <property type="entry name" value="CarbopepD_reg_2"/>
    <property type="match status" value="1"/>
</dbReference>
<dbReference type="InterPro" id="IPR012910">
    <property type="entry name" value="Plug_dom"/>
</dbReference>
<dbReference type="NCBIfam" id="TIGR04057">
    <property type="entry name" value="SusC_RagA_signa"/>
    <property type="match status" value="1"/>
</dbReference>
<feature type="domain" description="TonB-dependent receptor plug" evidence="13">
    <location>
        <begin position="101"/>
        <end position="222"/>
    </location>
</feature>
<dbReference type="InterPro" id="IPR036942">
    <property type="entry name" value="Beta-barrel_TonB_sf"/>
</dbReference>
<feature type="domain" description="TonB-dependent receptor-like beta-barrel" evidence="12">
    <location>
        <begin position="427"/>
        <end position="801"/>
    </location>
</feature>
<evidence type="ECO:0000256" key="3">
    <source>
        <dbReference type="ARBA" id="ARBA00022452"/>
    </source>
</evidence>
<dbReference type="SUPFAM" id="SSF56935">
    <property type="entry name" value="Porins"/>
    <property type="match status" value="1"/>
</dbReference>
<evidence type="ECO:0000256" key="10">
    <source>
        <dbReference type="PROSITE-ProRule" id="PRU01360"/>
    </source>
</evidence>
<evidence type="ECO:0000313" key="15">
    <source>
        <dbReference type="Proteomes" id="UP000032578"/>
    </source>
</evidence>
<comment type="caution">
    <text evidence="14">The sequence shown here is derived from an EMBL/GenBank/DDBJ whole genome shotgun (WGS) entry which is preliminary data.</text>
</comment>
<dbReference type="PANTHER" id="PTHR30069:SF29">
    <property type="entry name" value="HEMOGLOBIN AND HEMOGLOBIN-HAPTOGLOBIN-BINDING PROTEIN 1-RELATED"/>
    <property type="match status" value="1"/>
</dbReference>
<dbReference type="GO" id="GO:0009279">
    <property type="term" value="C:cell outer membrane"/>
    <property type="evidence" value="ECO:0007669"/>
    <property type="project" value="UniProtKB-SubCell"/>
</dbReference>
<dbReference type="InterPro" id="IPR037066">
    <property type="entry name" value="Plug_dom_sf"/>
</dbReference>
<evidence type="ECO:0000256" key="4">
    <source>
        <dbReference type="ARBA" id="ARBA00022692"/>
    </source>
</evidence>
<dbReference type="EMBL" id="JTDW01000001">
    <property type="protein sequence ID" value="KJD37289.1"/>
    <property type="molecule type" value="Genomic_DNA"/>
</dbReference>
<name>A0A0D7WDZ1_9FLAO</name>
<dbReference type="Proteomes" id="UP000032578">
    <property type="component" value="Unassembled WGS sequence"/>
</dbReference>
<gene>
    <name evidence="14" type="ORF">PW52_01170</name>
</gene>
<dbReference type="Gene3D" id="2.40.170.20">
    <property type="entry name" value="TonB-dependent receptor, beta-barrel domain"/>
    <property type="match status" value="1"/>
</dbReference>
<keyword evidence="6 11" id="KW-0798">TonB box</keyword>
<evidence type="ECO:0000256" key="5">
    <source>
        <dbReference type="ARBA" id="ARBA00022729"/>
    </source>
</evidence>
<dbReference type="GO" id="GO:0015344">
    <property type="term" value="F:siderophore uptake transmembrane transporter activity"/>
    <property type="evidence" value="ECO:0007669"/>
    <property type="project" value="TreeGrafter"/>
</dbReference>
<dbReference type="PATRIC" id="fig|1435349.4.peg.238"/>
<comment type="similarity">
    <text evidence="10 11">Belongs to the TonB-dependent receptor family.</text>
</comment>
<evidence type="ECO:0000256" key="9">
    <source>
        <dbReference type="ARBA" id="ARBA00023237"/>
    </source>
</evidence>
<dbReference type="NCBIfam" id="TIGR04056">
    <property type="entry name" value="OMP_RagA_SusC"/>
    <property type="match status" value="1"/>
</dbReference>
<dbReference type="Pfam" id="PF00593">
    <property type="entry name" value="TonB_dep_Rec_b-barrel"/>
    <property type="match status" value="1"/>
</dbReference>
<dbReference type="Gene3D" id="2.60.40.1120">
    <property type="entry name" value="Carboxypeptidase-like, regulatory domain"/>
    <property type="match status" value="1"/>
</dbReference>
<dbReference type="AlphaFoldDB" id="A0A0D7WDZ1"/>
<dbReference type="GO" id="GO:0044718">
    <property type="term" value="P:siderophore transmembrane transport"/>
    <property type="evidence" value="ECO:0007669"/>
    <property type="project" value="TreeGrafter"/>
</dbReference>
<dbReference type="InterPro" id="IPR023996">
    <property type="entry name" value="TonB-dep_OMP_SusC/RagA"/>
</dbReference>
<keyword evidence="3 10" id="KW-1134">Transmembrane beta strand</keyword>
<dbReference type="Gene3D" id="2.170.130.10">
    <property type="entry name" value="TonB-dependent receptor, plug domain"/>
    <property type="match status" value="1"/>
</dbReference>
<dbReference type="PROSITE" id="PS52016">
    <property type="entry name" value="TONB_DEPENDENT_REC_3"/>
    <property type="match status" value="1"/>
</dbReference>
<proteinExistence type="inferred from homology"/>
<dbReference type="InterPro" id="IPR039426">
    <property type="entry name" value="TonB-dep_rcpt-like"/>
</dbReference>
<evidence type="ECO:0000256" key="1">
    <source>
        <dbReference type="ARBA" id="ARBA00004571"/>
    </source>
</evidence>
<sequence length="1042" mass="112964">MQLTFAQEKTISGIVSDGTGLPLPGATVLVKGTSSGTSSDFDGKYAIKANTGDILVFSFVGYTSKEITVGASSTINVTLSEDAAALEEVVITAFGQTRQARSVGFASTKVDSDELTEVVNANPFESLSGKIAGVDISAPAQPGASTKVISRGLGSITGSNNPLYIVDGTPILNRSSSGTTSTSSFDAGSGATDIDPNNVETINFLKGAAATALYGSRAANGAIIITTKKGKGKLKVEISSSIDFSEVAKLVDAQQQFGTGWSGLSYSFVSGEGSTAASNENGSWGAEFDGQLRTWSRIVNDSQLLKPYVPLEDNLREFFDIGNTYTNSVTVSGASDKANASFTYSRVDSDGVFPTEADIYLKNNFGLNAGLTYDKLKIRASANYVTKTQNAVPTGQGDDAGFGKSLMQELIQIPNDISIIDLEDQSNIFNTPSYFYTPYATNPYTTLSNNKIGINKNRFFGNLNLSYAITDNISASFQIGGDIENEYVKRTGAVLNYIEGSPQDLAGANAVVGAVGEYKYTNKEFDTYFNLNYNKNLSDNLTFNALLGFNYNQREGESLSTVVTDLDLPGYYEISNSAGTPTISQNDYLRRGYAAYTSLEFGYVNRYFLTLTARNDNTSTLPVGNNSYIYPSLALAAVVLDNNSSFVKLRGSIARVGNDTGTYLTESVAGQASNAGYFGSLSYPFGGVNSYEIYGQIANPNLKPEITDEIELGLDASFFNNRLGVDLALYNRDTKDLIVSLDVPRSTGYSSVTGNFVDLTNKGIELTLTGKPIVSKDFTWDVTYTFSKNDSEVTDVAGDQDQIDIYSAYETYFRAEVGKPLGVFYAPSPDTTEDGQIIVDPATGYYSYDGTEDYQGTSQRDFIMGLQNVFTYKNFRLGVNWDWKQGGVMYSYTKRLSYFVGNGIETTYNNRQSFIVPNSVVDNGDGTYSENTTYVDYEDITGFYSASSNQAIENEHIIDKSFVRLRSLSLAYNVNRDFLEPLGLTGLSFSVYGKNLFLWTPSDNTYVDPETSTYGFGIRSEFGEFGTNPSQRTYGATVKLSF</sequence>
<evidence type="ECO:0000256" key="6">
    <source>
        <dbReference type="ARBA" id="ARBA00023077"/>
    </source>
</evidence>
<evidence type="ECO:0000259" key="13">
    <source>
        <dbReference type="Pfam" id="PF07715"/>
    </source>
</evidence>
<protein>
    <recommendedName>
        <fullName evidence="16">TonB-dependent receptor</fullName>
    </recommendedName>
</protein>
<dbReference type="PANTHER" id="PTHR30069">
    <property type="entry name" value="TONB-DEPENDENT OUTER MEMBRANE RECEPTOR"/>
    <property type="match status" value="1"/>
</dbReference>
<comment type="subcellular location">
    <subcellularLocation>
        <location evidence="1 10">Cell outer membrane</location>
        <topology evidence="1 10">Multi-pass membrane protein</topology>
    </subcellularLocation>
</comment>
<dbReference type="InterPro" id="IPR023997">
    <property type="entry name" value="TonB-dep_OMP_SusC/RagA_CS"/>
</dbReference>